<reference evidence="2 3" key="1">
    <citation type="submission" date="2005-09" db="EMBL/GenBank/DDBJ databases">
        <authorList>
            <person name="Mural R.J."/>
            <person name="Li P.W."/>
            <person name="Adams M.D."/>
            <person name="Amanatides P.G."/>
            <person name="Baden-Tillson H."/>
            <person name="Barnstead M."/>
            <person name="Chin S.H."/>
            <person name="Dew I."/>
            <person name="Evans C.A."/>
            <person name="Ferriera S."/>
            <person name="Flanigan M."/>
            <person name="Fosler C."/>
            <person name="Glodek A."/>
            <person name="Gu Z."/>
            <person name="Holt R.A."/>
            <person name="Jennings D."/>
            <person name="Kraft C.L."/>
            <person name="Lu F."/>
            <person name="Nguyen T."/>
            <person name="Nusskern D.R."/>
            <person name="Pfannkoch C.M."/>
            <person name="Sitter C."/>
            <person name="Sutton G.G."/>
            <person name="Venter J.C."/>
            <person name="Wang Z."/>
            <person name="Woodage T."/>
            <person name="Zheng X.H."/>
            <person name="Zhong F."/>
        </authorList>
    </citation>
    <scope>NUCLEOTIDE SEQUENCE [LARGE SCALE GENOMIC DNA]</scope>
    <source>
        <strain>BN</strain>
        <strain evidence="3">Sprague-Dawley</strain>
    </source>
</reference>
<sequence length="38" mass="4316">MHNDETQKHKHLQKEAMTGTQRTTRLSGNNAQASQCPH</sequence>
<feature type="region of interest" description="Disordered" evidence="1">
    <location>
        <begin position="1"/>
        <end position="38"/>
    </location>
</feature>
<dbReference type="Proteomes" id="UP000234681">
    <property type="component" value="Chromosome X"/>
</dbReference>
<protein>
    <submittedName>
        <fullName evidence="2">RCG38148, isoform CRA_b</fullName>
    </submittedName>
</protein>
<evidence type="ECO:0000313" key="2">
    <source>
        <dbReference type="EMBL" id="EDM07157.1"/>
    </source>
</evidence>
<evidence type="ECO:0000256" key="1">
    <source>
        <dbReference type="SAM" id="MobiDB-lite"/>
    </source>
</evidence>
<proteinExistence type="predicted"/>
<name>A6IV24_RAT</name>
<feature type="compositionally biased region" description="Polar residues" evidence="1">
    <location>
        <begin position="18"/>
        <end position="38"/>
    </location>
</feature>
<organism evidence="2 3">
    <name type="scientific">Rattus norvegicus</name>
    <name type="common">Rat</name>
    <dbReference type="NCBI Taxonomy" id="10116"/>
    <lineage>
        <taxon>Eukaryota</taxon>
        <taxon>Metazoa</taxon>
        <taxon>Chordata</taxon>
        <taxon>Craniata</taxon>
        <taxon>Vertebrata</taxon>
        <taxon>Euteleostomi</taxon>
        <taxon>Mammalia</taxon>
        <taxon>Eutheria</taxon>
        <taxon>Euarchontoglires</taxon>
        <taxon>Glires</taxon>
        <taxon>Rodentia</taxon>
        <taxon>Myomorpha</taxon>
        <taxon>Muroidea</taxon>
        <taxon>Muridae</taxon>
        <taxon>Murinae</taxon>
        <taxon>Rattus</taxon>
    </lineage>
</organism>
<dbReference type="EMBL" id="CH473969">
    <property type="protein sequence ID" value="EDM07157.1"/>
    <property type="molecule type" value="Genomic_DNA"/>
</dbReference>
<evidence type="ECO:0000313" key="3">
    <source>
        <dbReference type="Proteomes" id="UP000234681"/>
    </source>
</evidence>
<gene>
    <name evidence="2" type="ORF">rCG_38148</name>
</gene>
<accession>A6IV24</accession>
<dbReference type="AlphaFoldDB" id="A6IV24"/>